<dbReference type="Proteomes" id="UP000663881">
    <property type="component" value="Unassembled WGS sequence"/>
</dbReference>
<evidence type="ECO:0000256" key="6">
    <source>
        <dbReference type="ARBA" id="ARBA00023136"/>
    </source>
</evidence>
<comment type="subcellular location">
    <subcellularLocation>
        <location evidence="1">Endomembrane system</location>
    </subcellularLocation>
</comment>
<sequence length="95" mass="10471">ASITLHILKTVLKSIEKSEFNVNELSALFDGVLNPVAAKAQRKVAIPNGLDLDAWINDPPSESEDESVTTDSRHDNSGFFYGKHEDNYSSNSYSN</sequence>
<keyword evidence="6" id="KW-0472">Membrane</keyword>
<dbReference type="PANTHER" id="PTHR22781:SF12">
    <property type="entry name" value="AP-3 COMPLEX SUBUNIT DELTA-1"/>
    <property type="match status" value="1"/>
</dbReference>
<keyword evidence="5" id="KW-0653">Protein transport</keyword>
<feature type="compositionally biased region" description="Basic and acidic residues" evidence="7">
    <location>
        <begin position="71"/>
        <end position="87"/>
    </location>
</feature>
<gene>
    <name evidence="8" type="ORF">OKA104_LOCUS54519</name>
</gene>
<evidence type="ECO:0000256" key="2">
    <source>
        <dbReference type="ARBA" id="ARBA00006613"/>
    </source>
</evidence>
<dbReference type="PANTHER" id="PTHR22781">
    <property type="entry name" value="DELTA ADAPTIN-RELATED"/>
    <property type="match status" value="1"/>
</dbReference>
<keyword evidence="3" id="KW-0813">Transport</keyword>
<dbReference type="GO" id="GO:0006623">
    <property type="term" value="P:protein targeting to vacuole"/>
    <property type="evidence" value="ECO:0007669"/>
    <property type="project" value="TreeGrafter"/>
</dbReference>
<dbReference type="EMBL" id="CAJOAY010036532">
    <property type="protein sequence ID" value="CAF4457832.1"/>
    <property type="molecule type" value="Genomic_DNA"/>
</dbReference>
<dbReference type="GO" id="GO:0030123">
    <property type="term" value="C:AP-3 adaptor complex"/>
    <property type="evidence" value="ECO:0007669"/>
    <property type="project" value="InterPro"/>
</dbReference>
<evidence type="ECO:0000313" key="9">
    <source>
        <dbReference type="Proteomes" id="UP000663881"/>
    </source>
</evidence>
<evidence type="ECO:0000256" key="7">
    <source>
        <dbReference type="SAM" id="MobiDB-lite"/>
    </source>
</evidence>
<keyword evidence="4" id="KW-0677">Repeat</keyword>
<dbReference type="InterPro" id="IPR017105">
    <property type="entry name" value="AP3_complex_dsu"/>
</dbReference>
<evidence type="ECO:0000313" key="8">
    <source>
        <dbReference type="EMBL" id="CAF4457832.1"/>
    </source>
</evidence>
<accession>A0A820SQ32</accession>
<evidence type="ECO:0000256" key="1">
    <source>
        <dbReference type="ARBA" id="ARBA00004308"/>
    </source>
</evidence>
<proteinExistence type="inferred from homology"/>
<protein>
    <submittedName>
        <fullName evidence="8">Uncharacterized protein</fullName>
    </submittedName>
</protein>
<organism evidence="8 9">
    <name type="scientific">Adineta steineri</name>
    <dbReference type="NCBI Taxonomy" id="433720"/>
    <lineage>
        <taxon>Eukaryota</taxon>
        <taxon>Metazoa</taxon>
        <taxon>Spiralia</taxon>
        <taxon>Gnathifera</taxon>
        <taxon>Rotifera</taxon>
        <taxon>Eurotatoria</taxon>
        <taxon>Bdelloidea</taxon>
        <taxon>Adinetida</taxon>
        <taxon>Adinetidae</taxon>
        <taxon>Adineta</taxon>
    </lineage>
</organism>
<comment type="similarity">
    <text evidence="2">Belongs to the adaptor complexes large subunit family.</text>
</comment>
<name>A0A820SQ32_9BILA</name>
<evidence type="ECO:0000256" key="3">
    <source>
        <dbReference type="ARBA" id="ARBA00022448"/>
    </source>
</evidence>
<dbReference type="AlphaFoldDB" id="A0A820SQ32"/>
<dbReference type="GO" id="GO:0006896">
    <property type="term" value="P:Golgi to vacuole transport"/>
    <property type="evidence" value="ECO:0007669"/>
    <property type="project" value="TreeGrafter"/>
</dbReference>
<reference evidence="8" key="1">
    <citation type="submission" date="2021-02" db="EMBL/GenBank/DDBJ databases">
        <authorList>
            <person name="Nowell W R."/>
        </authorList>
    </citation>
    <scope>NUCLEOTIDE SEQUENCE</scope>
</reference>
<feature type="region of interest" description="Disordered" evidence="7">
    <location>
        <begin position="55"/>
        <end position="95"/>
    </location>
</feature>
<dbReference type="GO" id="GO:0010008">
    <property type="term" value="C:endosome membrane"/>
    <property type="evidence" value="ECO:0007669"/>
    <property type="project" value="TreeGrafter"/>
</dbReference>
<feature type="non-terminal residue" evidence="8">
    <location>
        <position position="1"/>
    </location>
</feature>
<evidence type="ECO:0000256" key="4">
    <source>
        <dbReference type="ARBA" id="ARBA00022737"/>
    </source>
</evidence>
<comment type="caution">
    <text evidence="8">The sequence shown here is derived from an EMBL/GenBank/DDBJ whole genome shotgun (WGS) entry which is preliminary data.</text>
</comment>
<evidence type="ECO:0000256" key="5">
    <source>
        <dbReference type="ARBA" id="ARBA00022927"/>
    </source>
</evidence>